<sequence length="410" mass="43450">MDFIRGFSAIVIFLFIAYLLSTDRSAINKRTTFIALGVQISLALLILAFPPGRAALAAVASGVASILHFGKSGVNFLFGGMLQGEGIGFVFAFQALPIIIFFCSLLSILYYFGIMQTIIRILGGAVQKVMGVSKLEATVSSANIFASMSQSTLLAKPYLRKLTRSEMFTVITVGLASVGGDVLAGYNMMGIPMEYLLACIFMGVPSGLLMAKIFMPETETVQYNINDAFSNEDKPASFIAAAADGAKQGMTIYLAVFAMLMAFISLIAMVNGFLGTVGGWVGVPTLSFEMITGFIFAPIAWLIGVDWQDAAQVGSLIGTKVIVNEFVAYSQLAPMLGTGLLAAKSEVIAIFALCGFANIGSVAILFGVIGELAPKRYNEVIRFGFRALLAATLANLLNATVANLVLTAIA</sequence>
<dbReference type="InterPro" id="IPR002668">
    <property type="entry name" value="CNT_N_dom"/>
</dbReference>
<evidence type="ECO:0000256" key="5">
    <source>
        <dbReference type="ARBA" id="ARBA00022989"/>
    </source>
</evidence>
<protein>
    <submittedName>
        <fullName evidence="11">NupC/NupG family nucleoside CNT transporter</fullName>
    </submittedName>
</protein>
<dbReference type="RefSeq" id="WP_257086056.1">
    <property type="nucleotide sequence ID" value="NZ_CP102097.1"/>
</dbReference>
<feature type="transmembrane region" description="Helical" evidence="7">
    <location>
        <begin position="252"/>
        <end position="274"/>
    </location>
</feature>
<keyword evidence="6 7" id="KW-0472">Membrane</keyword>
<dbReference type="InterPro" id="IPR011657">
    <property type="entry name" value="CNT_C_dom"/>
</dbReference>
<feature type="transmembrane region" description="Helical" evidence="7">
    <location>
        <begin position="6"/>
        <end position="22"/>
    </location>
</feature>
<keyword evidence="12" id="KW-1185">Reference proteome</keyword>
<feature type="transmembrane region" description="Helical" evidence="7">
    <location>
        <begin position="167"/>
        <end position="189"/>
    </location>
</feature>
<evidence type="ECO:0000256" key="1">
    <source>
        <dbReference type="ARBA" id="ARBA00004651"/>
    </source>
</evidence>
<keyword evidence="5 7" id="KW-1133">Transmembrane helix</keyword>
<feature type="transmembrane region" description="Helical" evidence="7">
    <location>
        <begin position="385"/>
        <end position="409"/>
    </location>
</feature>
<dbReference type="Pfam" id="PF07670">
    <property type="entry name" value="Gate"/>
    <property type="match status" value="1"/>
</dbReference>
<dbReference type="InterPro" id="IPR008276">
    <property type="entry name" value="C_nuclsd_transpt"/>
</dbReference>
<evidence type="ECO:0000256" key="3">
    <source>
        <dbReference type="ARBA" id="ARBA00022475"/>
    </source>
</evidence>
<comment type="subcellular location">
    <subcellularLocation>
        <location evidence="1">Cell membrane</location>
        <topology evidence="1">Multi-pass membrane protein</topology>
    </subcellularLocation>
</comment>
<evidence type="ECO:0000313" key="12">
    <source>
        <dbReference type="Proteomes" id="UP001058602"/>
    </source>
</evidence>
<evidence type="ECO:0000313" key="11">
    <source>
        <dbReference type="EMBL" id="UUM32391.1"/>
    </source>
</evidence>
<feature type="transmembrane region" description="Helical" evidence="7">
    <location>
        <begin position="286"/>
        <end position="305"/>
    </location>
</feature>
<keyword evidence="3" id="KW-1003">Cell membrane</keyword>
<dbReference type="Proteomes" id="UP001058602">
    <property type="component" value="Chromosome 2"/>
</dbReference>
<dbReference type="PANTHER" id="PTHR10590:SF4">
    <property type="entry name" value="SOLUTE CARRIER FAMILY 28 MEMBER 3"/>
    <property type="match status" value="1"/>
</dbReference>
<dbReference type="InterPro" id="IPR011642">
    <property type="entry name" value="Gate_dom"/>
</dbReference>
<feature type="domain" description="Concentrative nucleoside transporter C-terminal" evidence="9">
    <location>
        <begin position="195"/>
        <end position="402"/>
    </location>
</feature>
<feature type="transmembrane region" description="Helical" evidence="7">
    <location>
        <begin position="34"/>
        <end position="67"/>
    </location>
</feature>
<feature type="domain" description="Concentrative nucleoside transporter N-terminal" evidence="8">
    <location>
        <begin position="9"/>
        <end position="81"/>
    </location>
</feature>
<feature type="domain" description="Nucleoside transporter/FeoB GTPase Gate" evidence="10">
    <location>
        <begin position="93"/>
        <end position="189"/>
    </location>
</feature>
<reference evidence="11" key="1">
    <citation type="submission" date="2022-07" db="EMBL/GenBank/DDBJ databases">
        <title>Complete genome of Vibrio japonicus strain JCM 31412T and phylogenomic assessment of the Nereis clade of the genus Vibrio.</title>
        <authorList>
            <person name="Shlafstein M.D."/>
            <person name="Emsley S.A."/>
            <person name="Ushijima B."/>
            <person name="Videau P."/>
            <person name="Saw J.H."/>
        </authorList>
    </citation>
    <scope>NUCLEOTIDE SEQUENCE</scope>
    <source>
        <strain evidence="11">JCM 31412</strain>
    </source>
</reference>
<evidence type="ECO:0000256" key="6">
    <source>
        <dbReference type="ARBA" id="ARBA00023136"/>
    </source>
</evidence>
<comment type="similarity">
    <text evidence="2">Belongs to the concentrative nucleoside transporter (CNT) (TC 2.A.41) family.</text>
</comment>
<evidence type="ECO:0000259" key="10">
    <source>
        <dbReference type="Pfam" id="PF07670"/>
    </source>
</evidence>
<evidence type="ECO:0000256" key="7">
    <source>
        <dbReference type="SAM" id="Phobius"/>
    </source>
</evidence>
<evidence type="ECO:0000256" key="4">
    <source>
        <dbReference type="ARBA" id="ARBA00022692"/>
    </source>
</evidence>
<evidence type="ECO:0000259" key="8">
    <source>
        <dbReference type="Pfam" id="PF01773"/>
    </source>
</evidence>
<dbReference type="Pfam" id="PF07662">
    <property type="entry name" value="Nucleos_tra2_C"/>
    <property type="match status" value="1"/>
</dbReference>
<evidence type="ECO:0000256" key="2">
    <source>
        <dbReference type="ARBA" id="ARBA00009033"/>
    </source>
</evidence>
<feature type="transmembrane region" description="Helical" evidence="7">
    <location>
        <begin position="87"/>
        <end position="112"/>
    </location>
</feature>
<proteinExistence type="inferred from homology"/>
<dbReference type="EMBL" id="CP102097">
    <property type="protein sequence ID" value="UUM32391.1"/>
    <property type="molecule type" value="Genomic_DNA"/>
</dbReference>
<feature type="transmembrane region" description="Helical" evidence="7">
    <location>
        <begin position="195"/>
        <end position="215"/>
    </location>
</feature>
<gene>
    <name evidence="11" type="ORF">NP165_19110</name>
</gene>
<dbReference type="PANTHER" id="PTHR10590">
    <property type="entry name" value="SODIUM/NUCLEOSIDE COTRANSPORTER"/>
    <property type="match status" value="1"/>
</dbReference>
<evidence type="ECO:0000259" key="9">
    <source>
        <dbReference type="Pfam" id="PF07662"/>
    </source>
</evidence>
<feature type="transmembrane region" description="Helical" evidence="7">
    <location>
        <begin position="349"/>
        <end position="373"/>
    </location>
</feature>
<dbReference type="Pfam" id="PF01773">
    <property type="entry name" value="Nucleos_tra2_N"/>
    <property type="match status" value="1"/>
</dbReference>
<feature type="transmembrane region" description="Helical" evidence="7">
    <location>
        <begin position="326"/>
        <end position="343"/>
    </location>
</feature>
<name>A0ABY5LNB3_9VIBR</name>
<keyword evidence="4 7" id="KW-0812">Transmembrane</keyword>
<organism evidence="11 12">
    <name type="scientific">Vibrio japonicus</name>
    <dbReference type="NCBI Taxonomy" id="1824638"/>
    <lineage>
        <taxon>Bacteria</taxon>
        <taxon>Pseudomonadati</taxon>
        <taxon>Pseudomonadota</taxon>
        <taxon>Gammaproteobacteria</taxon>
        <taxon>Vibrionales</taxon>
        <taxon>Vibrionaceae</taxon>
        <taxon>Vibrio</taxon>
    </lineage>
</organism>
<accession>A0ABY5LNB3</accession>